<dbReference type="PROSITE" id="PS50297">
    <property type="entry name" value="ANK_REP_REGION"/>
    <property type="match status" value="5"/>
</dbReference>
<feature type="domain" description="Heterokaryon incompatibility" evidence="6">
    <location>
        <begin position="22"/>
        <end position="110"/>
    </location>
</feature>
<dbReference type="InterPro" id="IPR002110">
    <property type="entry name" value="Ankyrin_rpt"/>
</dbReference>
<dbReference type="InterPro" id="IPR001680">
    <property type="entry name" value="WD40_rpt"/>
</dbReference>
<dbReference type="InterPro" id="IPR015943">
    <property type="entry name" value="WD40/YVTN_repeat-like_dom_sf"/>
</dbReference>
<feature type="coiled-coil region" evidence="5">
    <location>
        <begin position="555"/>
        <end position="603"/>
    </location>
</feature>
<proteinExistence type="predicted"/>
<dbReference type="Gene3D" id="2.130.10.10">
    <property type="entry name" value="YVTN repeat-like/Quinoprotein amine dehydrogenase"/>
    <property type="match status" value="2"/>
</dbReference>
<gene>
    <name evidence="7" type="ORF">QBC46DRAFT_280208</name>
</gene>
<feature type="repeat" description="ANK" evidence="3">
    <location>
        <begin position="680"/>
        <end position="712"/>
    </location>
</feature>
<dbReference type="AlphaFoldDB" id="A0AAN6S8V7"/>
<keyword evidence="5" id="KW-0175">Coiled coil</keyword>
<dbReference type="InterPro" id="IPR019775">
    <property type="entry name" value="WD40_repeat_CS"/>
</dbReference>
<keyword evidence="3" id="KW-0040">ANK repeat</keyword>
<keyword evidence="2" id="KW-0677">Repeat</keyword>
<dbReference type="PROSITE" id="PS50088">
    <property type="entry name" value="ANK_REPEAT"/>
    <property type="match status" value="5"/>
</dbReference>
<dbReference type="InterPro" id="IPR036322">
    <property type="entry name" value="WD40_repeat_dom_sf"/>
</dbReference>
<dbReference type="SUPFAM" id="SSF48403">
    <property type="entry name" value="Ankyrin repeat"/>
    <property type="match status" value="1"/>
</dbReference>
<evidence type="ECO:0000256" key="5">
    <source>
        <dbReference type="SAM" id="Coils"/>
    </source>
</evidence>
<feature type="repeat" description="WD" evidence="4">
    <location>
        <begin position="942"/>
        <end position="972"/>
    </location>
</feature>
<dbReference type="Gene3D" id="1.25.40.20">
    <property type="entry name" value="Ankyrin repeat-containing domain"/>
    <property type="match status" value="2"/>
</dbReference>
<evidence type="ECO:0000256" key="4">
    <source>
        <dbReference type="PROSITE-ProRule" id="PRU00221"/>
    </source>
</evidence>
<feature type="repeat" description="ANK" evidence="3">
    <location>
        <begin position="647"/>
        <end position="679"/>
    </location>
</feature>
<keyword evidence="1 4" id="KW-0853">WD repeat</keyword>
<dbReference type="InterPro" id="IPR010730">
    <property type="entry name" value="HET"/>
</dbReference>
<dbReference type="PRINTS" id="PR00320">
    <property type="entry name" value="GPROTEINBRPT"/>
</dbReference>
<dbReference type="PROSITE" id="PS50082">
    <property type="entry name" value="WD_REPEATS_2"/>
    <property type="match status" value="4"/>
</dbReference>
<dbReference type="InterPro" id="IPR020472">
    <property type="entry name" value="WD40_PAC1"/>
</dbReference>
<dbReference type="PROSITE" id="PS00678">
    <property type="entry name" value="WD_REPEATS_1"/>
    <property type="match status" value="3"/>
</dbReference>
<evidence type="ECO:0000256" key="3">
    <source>
        <dbReference type="PROSITE-ProRule" id="PRU00023"/>
    </source>
</evidence>
<dbReference type="Pfam" id="PF12796">
    <property type="entry name" value="Ank_2"/>
    <property type="match status" value="1"/>
</dbReference>
<dbReference type="CDD" id="cd00200">
    <property type="entry name" value="WD40"/>
    <property type="match status" value="1"/>
</dbReference>
<dbReference type="Proteomes" id="UP001303473">
    <property type="component" value="Unassembled WGS sequence"/>
</dbReference>
<dbReference type="InterPro" id="IPR036770">
    <property type="entry name" value="Ankyrin_rpt-contain_sf"/>
</dbReference>
<feature type="repeat" description="ANK" evidence="3">
    <location>
        <begin position="713"/>
        <end position="746"/>
    </location>
</feature>
<feature type="repeat" description="WD" evidence="4">
    <location>
        <begin position="858"/>
        <end position="899"/>
    </location>
</feature>
<evidence type="ECO:0000259" key="6">
    <source>
        <dbReference type="Pfam" id="PF06985"/>
    </source>
</evidence>
<feature type="repeat" description="ANK" evidence="3">
    <location>
        <begin position="782"/>
        <end position="814"/>
    </location>
</feature>
<accession>A0AAN6S8V7</accession>
<dbReference type="PROSITE" id="PS50294">
    <property type="entry name" value="WD_REPEATS_REGION"/>
    <property type="match status" value="4"/>
</dbReference>
<evidence type="ECO:0000256" key="2">
    <source>
        <dbReference type="ARBA" id="ARBA00022737"/>
    </source>
</evidence>
<dbReference type="EMBL" id="MU853760">
    <property type="protein sequence ID" value="KAK3944343.1"/>
    <property type="molecule type" value="Genomic_DNA"/>
</dbReference>
<evidence type="ECO:0000256" key="1">
    <source>
        <dbReference type="ARBA" id="ARBA00022574"/>
    </source>
</evidence>
<dbReference type="SUPFAM" id="SSF50978">
    <property type="entry name" value="WD40 repeat-like"/>
    <property type="match status" value="1"/>
</dbReference>
<protein>
    <recommendedName>
        <fullName evidence="6">Heterokaryon incompatibility domain-containing protein</fullName>
    </recommendedName>
</protein>
<dbReference type="PANTHER" id="PTHR10622:SF10">
    <property type="entry name" value="HET DOMAIN-CONTAINING PROTEIN"/>
    <property type="match status" value="1"/>
</dbReference>
<dbReference type="Pfam" id="PF00400">
    <property type="entry name" value="WD40"/>
    <property type="match status" value="4"/>
</dbReference>
<feature type="repeat" description="WD" evidence="4">
    <location>
        <begin position="900"/>
        <end position="941"/>
    </location>
</feature>
<evidence type="ECO:0000313" key="8">
    <source>
        <dbReference type="Proteomes" id="UP001303473"/>
    </source>
</evidence>
<comment type="caution">
    <text evidence="7">The sequence shown here is derived from an EMBL/GenBank/DDBJ whole genome shotgun (WGS) entry which is preliminary data.</text>
</comment>
<dbReference type="PANTHER" id="PTHR10622">
    <property type="entry name" value="HET DOMAIN-CONTAINING PROTEIN"/>
    <property type="match status" value="1"/>
</dbReference>
<feature type="repeat" description="WD" evidence="4">
    <location>
        <begin position="816"/>
        <end position="857"/>
    </location>
</feature>
<dbReference type="Pfam" id="PF13637">
    <property type="entry name" value="Ank_4"/>
    <property type="match status" value="1"/>
</dbReference>
<name>A0AAN6S8V7_9PEZI</name>
<evidence type="ECO:0000313" key="7">
    <source>
        <dbReference type="EMBL" id="KAK3944343.1"/>
    </source>
</evidence>
<reference evidence="8" key="1">
    <citation type="journal article" date="2023" name="Mol. Phylogenet. Evol.">
        <title>Genome-scale phylogeny and comparative genomics of the fungal order Sordariales.</title>
        <authorList>
            <person name="Hensen N."/>
            <person name="Bonometti L."/>
            <person name="Westerberg I."/>
            <person name="Brannstrom I.O."/>
            <person name="Guillou S."/>
            <person name="Cros-Aarteil S."/>
            <person name="Calhoun S."/>
            <person name="Haridas S."/>
            <person name="Kuo A."/>
            <person name="Mondo S."/>
            <person name="Pangilinan J."/>
            <person name="Riley R."/>
            <person name="LaButti K."/>
            <person name="Andreopoulos B."/>
            <person name="Lipzen A."/>
            <person name="Chen C."/>
            <person name="Yan M."/>
            <person name="Daum C."/>
            <person name="Ng V."/>
            <person name="Clum A."/>
            <person name="Steindorff A."/>
            <person name="Ohm R.A."/>
            <person name="Martin F."/>
            <person name="Silar P."/>
            <person name="Natvig D.O."/>
            <person name="Lalanne C."/>
            <person name="Gautier V."/>
            <person name="Ament-Velasquez S.L."/>
            <person name="Kruys A."/>
            <person name="Hutchinson M.I."/>
            <person name="Powell A.J."/>
            <person name="Barry K."/>
            <person name="Miller A.N."/>
            <person name="Grigoriev I.V."/>
            <person name="Debuchy R."/>
            <person name="Gladieux P."/>
            <person name="Hiltunen Thoren M."/>
            <person name="Johannesson H."/>
        </authorList>
    </citation>
    <scope>NUCLEOTIDE SEQUENCE [LARGE SCALE GENOMIC DNA]</scope>
    <source>
        <strain evidence="8">CBS 340.73</strain>
    </source>
</reference>
<dbReference type="Pfam" id="PF06985">
    <property type="entry name" value="HET"/>
    <property type="match status" value="1"/>
</dbReference>
<dbReference type="SMART" id="SM00320">
    <property type="entry name" value="WD40"/>
    <property type="match status" value="4"/>
</dbReference>
<sequence>MRLINVKTEKLEEFLGHETRPYAILSHTWGNDREELSFRDVEEGEIDKPGVGSVKFRGCCRQAEKDGLGYVWIDTCCINKDSSRELEEAINSMFRWYERASVCYAYLSDVPDNNPRKPESKFRTSRWFERGWTLQELLAPKKVQFYNSAWRCLGTKARLCGIVEKTTGVPRQFLQGIAELRTASVAQRMSWAAQRHTKREEDLAYCLLGIFDVSMGMVYGEGGDKAFFRLQQEIMKTTRDDSILAWGLGVKEPFTSDSAQVTAGRILAAAPSDFANSGQIVSREGSSTSSHSLDISGGRLRICLSLLTTSAGNAIGLLRCGPDRDTQQVVGIPLAKMTSGSSDEYVRPRGWHSVLQPITASDASPKLIHIMIDSESKKSTEVNQQHWSYDDEGFAEVNLDLVDVAPRSCWDKERALIMSTIESDGTTHRILARFRHGEEGSRDFVIVLEFKQQGACPEAQCCVMICCRNISLEELAGKLQYVMQKASGKRSASNGLLHLHVTLDVAQQPMFIIRPEAMPHPPDVTIDATVELQKSDLMLEFARILKEKGKNDAEEEELNQRAKGKSNRLEQIKKEQEMVEDELRKLEEKRRMLAEEVQGLHHLSERQAEVKERQEHASKRWLHARKRWDELRHINGDEDGYELEGMDCQTLLRWAAEGGAEAVVQQLLEKGADVHARDKDGRTALSYAAERGHEAVVKLLLDKGADVAVANKDGWTPLIAASSKGHVDVVRLLLATSGVNADSKDSESGQTPLSWAAANGCEAVVQLLLDTGKVDTDSRDNNGRTPLQWAAERGHETIVRLLLKKGTALYAYRQTLKGHYSCARAVAFSPDGRTLASGSNDNTVRLWDAASGAHRQTLEGHGDYVRTVAFSPDGRTLASGSYDNTVRLWDAASGAHRQTLKGHSGYVYAVAFSPDGKTLASSSGDKTVRLWDAASGAHRQTLEGHGGYVYAVAFSPDGKTLASGLFDNTLRL</sequence>
<feature type="repeat" description="ANK" evidence="3">
    <location>
        <begin position="748"/>
        <end position="772"/>
    </location>
</feature>
<organism evidence="7 8">
    <name type="scientific">Diplogelasinospora grovesii</name>
    <dbReference type="NCBI Taxonomy" id="303347"/>
    <lineage>
        <taxon>Eukaryota</taxon>
        <taxon>Fungi</taxon>
        <taxon>Dikarya</taxon>
        <taxon>Ascomycota</taxon>
        <taxon>Pezizomycotina</taxon>
        <taxon>Sordariomycetes</taxon>
        <taxon>Sordariomycetidae</taxon>
        <taxon>Sordariales</taxon>
        <taxon>Diplogelasinosporaceae</taxon>
        <taxon>Diplogelasinospora</taxon>
    </lineage>
</organism>
<dbReference type="SMART" id="SM00248">
    <property type="entry name" value="ANK"/>
    <property type="match status" value="5"/>
</dbReference>
<keyword evidence="8" id="KW-1185">Reference proteome</keyword>